<dbReference type="GeneID" id="33553803"/>
<dbReference type="Proteomes" id="UP000193218">
    <property type="component" value="Unassembled WGS sequence"/>
</dbReference>
<gene>
    <name evidence="2" type="ORF">BD324DRAFT_133351</name>
</gene>
<dbReference type="RefSeq" id="XP_021869019.1">
    <property type="nucleotide sequence ID" value="XM_022011995.1"/>
</dbReference>
<organism evidence="2 3">
    <name type="scientific">Kockovaella imperatae</name>
    <dbReference type="NCBI Taxonomy" id="4999"/>
    <lineage>
        <taxon>Eukaryota</taxon>
        <taxon>Fungi</taxon>
        <taxon>Dikarya</taxon>
        <taxon>Basidiomycota</taxon>
        <taxon>Agaricomycotina</taxon>
        <taxon>Tremellomycetes</taxon>
        <taxon>Tremellales</taxon>
        <taxon>Cuniculitremaceae</taxon>
        <taxon>Kockovaella</taxon>
    </lineage>
</organism>
<protein>
    <recommendedName>
        <fullName evidence="1">Metaxin glutathione S-transferase domain-containing protein</fullName>
    </recommendedName>
</protein>
<evidence type="ECO:0000313" key="3">
    <source>
        <dbReference type="Proteomes" id="UP000193218"/>
    </source>
</evidence>
<dbReference type="STRING" id="4999.A0A1Y1UB84"/>
<keyword evidence="3" id="KW-1185">Reference proteome</keyword>
<dbReference type="Pfam" id="PF17171">
    <property type="entry name" value="GST_C_6"/>
    <property type="match status" value="1"/>
</dbReference>
<dbReference type="InterPro" id="IPR033468">
    <property type="entry name" value="Metaxin_GST"/>
</dbReference>
<sequence>MTTASARSSQTLMPRWLGDFYSRFPLVLLEPEDNVTSLREHDNPREAEYSLWVSRQTSSRTSCRWLTDISHQIHSPLSTSRTSPWASSDPRSLRFQLLFLLESRAPLVGFIPFARDDNAPGGELPCLELRAEGKLVSSQDLRSWFDGRFQDREGEKALQGMPDQTTYDKAVAVATLVLDRVYPAFLASQPKPSSVSSFHLHFPFAPPLASGLVTPLPSSLTGDVRQVDIVSVIANGASALNALDEILSADQWALGARSPTPLDSLLTSNLHVIYDLPRDSKLRLKMDSSRNLSAYVSHVMARADSRLSATSLRRAR</sequence>
<dbReference type="InParanoid" id="A0A1Y1UB84"/>
<evidence type="ECO:0000259" key="1">
    <source>
        <dbReference type="Pfam" id="PF17171"/>
    </source>
</evidence>
<feature type="domain" description="Metaxin glutathione S-transferase" evidence="1">
    <location>
        <begin position="238"/>
        <end position="298"/>
    </location>
</feature>
<comment type="caution">
    <text evidence="2">The sequence shown here is derived from an EMBL/GenBank/DDBJ whole genome shotgun (WGS) entry which is preliminary data.</text>
</comment>
<dbReference type="EMBL" id="NBSH01000013">
    <property type="protein sequence ID" value="ORX34777.1"/>
    <property type="molecule type" value="Genomic_DNA"/>
</dbReference>
<dbReference type="OrthoDB" id="198787at2759"/>
<dbReference type="AlphaFoldDB" id="A0A1Y1UB84"/>
<evidence type="ECO:0000313" key="2">
    <source>
        <dbReference type="EMBL" id="ORX34777.1"/>
    </source>
</evidence>
<reference evidence="2 3" key="1">
    <citation type="submission" date="2017-03" db="EMBL/GenBank/DDBJ databases">
        <title>Widespread Adenine N6-methylation of Active Genes in Fungi.</title>
        <authorList>
            <consortium name="DOE Joint Genome Institute"/>
            <person name="Mondo S.J."/>
            <person name="Dannebaum R.O."/>
            <person name="Kuo R.C."/>
            <person name="Louie K.B."/>
            <person name="Bewick A.J."/>
            <person name="Labutti K."/>
            <person name="Haridas S."/>
            <person name="Kuo A."/>
            <person name="Salamov A."/>
            <person name="Ahrendt S.R."/>
            <person name="Lau R."/>
            <person name="Bowen B.P."/>
            <person name="Lipzen A."/>
            <person name="Sullivan W."/>
            <person name="Andreopoulos W.B."/>
            <person name="Clum A."/>
            <person name="Lindquist E."/>
            <person name="Daum C."/>
            <person name="Northen T.R."/>
            <person name="Ramamoorthy G."/>
            <person name="Schmitz R.J."/>
            <person name="Gryganskyi A."/>
            <person name="Culley D."/>
            <person name="Magnuson J."/>
            <person name="James T.Y."/>
            <person name="O'Malley M.A."/>
            <person name="Stajich J.E."/>
            <person name="Spatafora J.W."/>
            <person name="Visel A."/>
            <person name="Grigoriev I.V."/>
        </authorList>
    </citation>
    <scope>NUCLEOTIDE SEQUENCE [LARGE SCALE GENOMIC DNA]</scope>
    <source>
        <strain evidence="2 3">NRRL Y-17943</strain>
    </source>
</reference>
<proteinExistence type="predicted"/>
<accession>A0A1Y1UB84</accession>
<name>A0A1Y1UB84_9TREE</name>